<protein>
    <submittedName>
        <fullName evidence="1">Uncharacterized protein</fullName>
    </submittedName>
</protein>
<dbReference type="EMBL" id="JAAHFQ010000260">
    <property type="protein sequence ID" value="NER28783.1"/>
    <property type="molecule type" value="Genomic_DNA"/>
</dbReference>
<reference evidence="1" key="1">
    <citation type="submission" date="2019-11" db="EMBL/GenBank/DDBJ databases">
        <title>Genomic insights into an expanded diversity of filamentous marine cyanobacteria reveals the extraordinary biosynthetic potential of Moorea and Okeania.</title>
        <authorList>
            <person name="Ferreira Leao T."/>
            <person name="Wang M."/>
            <person name="Moss N."/>
            <person name="Da Silva R."/>
            <person name="Sanders J."/>
            <person name="Nurk S."/>
            <person name="Gurevich A."/>
            <person name="Humphrey G."/>
            <person name="Reher R."/>
            <person name="Zhu Q."/>
            <person name="Belda-Ferre P."/>
            <person name="Glukhov E."/>
            <person name="Rex R."/>
            <person name="Dorrestein P.C."/>
            <person name="Knight R."/>
            <person name="Pevzner P."/>
            <person name="Gerwick W.H."/>
            <person name="Gerwick L."/>
        </authorList>
    </citation>
    <scope>NUCLEOTIDE SEQUENCE</scope>
    <source>
        <strain evidence="1">SIO1C4</strain>
    </source>
</reference>
<sequence>MAKNFDEIVNYFKKLKVKINDFSNLIDIRDKVIRHIFKIMSGDFDIKP</sequence>
<gene>
    <name evidence="1" type="ORF">F6J89_14385</name>
</gene>
<name>A0A6B3NB85_9CYAN</name>
<proteinExistence type="predicted"/>
<comment type="caution">
    <text evidence="1">The sequence shown here is derived from an EMBL/GenBank/DDBJ whole genome shotgun (WGS) entry which is preliminary data.</text>
</comment>
<evidence type="ECO:0000313" key="1">
    <source>
        <dbReference type="EMBL" id="NER28783.1"/>
    </source>
</evidence>
<organism evidence="1">
    <name type="scientific">Symploca sp. SIO1C4</name>
    <dbReference type="NCBI Taxonomy" id="2607765"/>
    <lineage>
        <taxon>Bacteria</taxon>
        <taxon>Bacillati</taxon>
        <taxon>Cyanobacteriota</taxon>
        <taxon>Cyanophyceae</taxon>
        <taxon>Coleofasciculales</taxon>
        <taxon>Coleofasciculaceae</taxon>
        <taxon>Symploca</taxon>
    </lineage>
</organism>
<dbReference type="AlphaFoldDB" id="A0A6B3NB85"/>
<accession>A0A6B3NB85</accession>